<dbReference type="Pfam" id="PF20515">
    <property type="entry name" value="2OG-FeII_Oxy_6"/>
    <property type="match status" value="1"/>
</dbReference>
<feature type="region of interest" description="Disordered" evidence="1">
    <location>
        <begin position="135"/>
        <end position="177"/>
    </location>
</feature>
<proteinExistence type="predicted"/>
<name>F4S7M8_MELLP</name>
<dbReference type="HOGENOM" id="CLU_026867_0_0_1"/>
<dbReference type="Proteomes" id="UP000001072">
    <property type="component" value="Unassembled WGS sequence"/>
</dbReference>
<organism evidence="4">
    <name type="scientific">Melampsora larici-populina (strain 98AG31 / pathotype 3-4-7)</name>
    <name type="common">Poplar leaf rust fungus</name>
    <dbReference type="NCBI Taxonomy" id="747676"/>
    <lineage>
        <taxon>Eukaryota</taxon>
        <taxon>Fungi</taxon>
        <taxon>Dikarya</taxon>
        <taxon>Basidiomycota</taxon>
        <taxon>Pucciniomycotina</taxon>
        <taxon>Pucciniomycetes</taxon>
        <taxon>Pucciniales</taxon>
        <taxon>Melampsoraceae</taxon>
        <taxon>Melampsora</taxon>
    </lineage>
</organism>
<protein>
    <recommendedName>
        <fullName evidence="2">Tet-like 2OG-Fe(II) oxygenase domain-containing protein</fullName>
    </recommendedName>
</protein>
<sequence>MSHKCFTSSCKVCTHEMPTDITPGWASHKRDKHPTNICEEDPNSNQKSLPGVTWLSDLLKVINVKRQTGYTNDDPFDVPKSYAHVPHQFLAPDGFPKPEFWLHHGCRSAIPPKAGSKYGKGRVVERALDRYREEGVEGLPEPFQRPEKTYSKPRPRHAKQAEELNAARAEDQSPDQQIENTFSRACDQLNDPVLPFENYERTMDIILHLYTIIDHGKGQFVDRKSKKLIFTYAFEDLETMKPEEREEHQQDVSTILMSTKLFRRLPTPKKSPQPVPREFRPRATKVNKKLLPTPKKSPQPVPREFRPRATKVNKKLHECADSAAHDQQFDYDLIDGASTLPLSINGALSYMPSSPLTSLPPSDSEPFEPLEKTPHYQEPYQQPPSSPLTSLPPSDAEDIPIIPPLLSRKRNTISKTASLIPAASKKRKRADLTHVEPLIPPNKRKANVTTNGALINGKMYCFGQTVGYTRDILISPYMPINGSSKPLYRKFLDRLPDFGDRTGSRFKSFCNEGFRGARQQLNDLKAPSMASTSKLQPSGPLDFAANFAFTFANFYNKPHTDNDKGKVYCLWYPIDIKTGKIVTGTEGFVLEGGWFIFPEFRVAINFGNKSAVQIAWNGKSTFHHTIPSKEKVELKDGVKVHYTRLGCSSQITYKMAVAAGKIGTDCQFNYTSNCERNVRDADDILALEDRHWKN</sequence>
<reference evidence="4" key="1">
    <citation type="journal article" date="2011" name="Proc. Natl. Acad. Sci. U.S.A.">
        <title>Obligate biotrophy features unraveled by the genomic analysis of rust fungi.</title>
        <authorList>
            <person name="Duplessis S."/>
            <person name="Cuomo C.A."/>
            <person name="Lin Y.-C."/>
            <person name="Aerts A."/>
            <person name="Tisserant E."/>
            <person name="Veneault-Fourrey C."/>
            <person name="Joly D.L."/>
            <person name="Hacquard S."/>
            <person name="Amselem J."/>
            <person name="Cantarel B.L."/>
            <person name="Chiu R."/>
            <person name="Coutinho P.M."/>
            <person name="Feau N."/>
            <person name="Field M."/>
            <person name="Frey P."/>
            <person name="Gelhaye E."/>
            <person name="Goldberg J."/>
            <person name="Grabherr M.G."/>
            <person name="Kodira C.D."/>
            <person name="Kohler A."/>
            <person name="Kuees U."/>
            <person name="Lindquist E.A."/>
            <person name="Lucas S.M."/>
            <person name="Mago R."/>
            <person name="Mauceli E."/>
            <person name="Morin E."/>
            <person name="Murat C."/>
            <person name="Pangilinan J.L."/>
            <person name="Park R."/>
            <person name="Pearson M."/>
            <person name="Quesneville H."/>
            <person name="Rouhier N."/>
            <person name="Sakthikumar S."/>
            <person name="Salamov A.A."/>
            <person name="Schmutz J."/>
            <person name="Selles B."/>
            <person name="Shapiro H."/>
            <person name="Tanguay P."/>
            <person name="Tuskan G.A."/>
            <person name="Henrissat B."/>
            <person name="Van de Peer Y."/>
            <person name="Rouze P."/>
            <person name="Ellis J.G."/>
            <person name="Dodds P.N."/>
            <person name="Schein J.E."/>
            <person name="Zhong S."/>
            <person name="Hamelin R.C."/>
            <person name="Grigoriev I.V."/>
            <person name="Szabo L.J."/>
            <person name="Martin F."/>
        </authorList>
    </citation>
    <scope>NUCLEOTIDE SEQUENCE [LARGE SCALE GENOMIC DNA]</scope>
    <source>
        <strain evidence="4">98AG31 / pathotype 3-4-7</strain>
    </source>
</reference>
<feature type="region of interest" description="Disordered" evidence="1">
    <location>
        <begin position="24"/>
        <end position="46"/>
    </location>
</feature>
<feature type="domain" description="Tet-like 2OG-Fe(II) oxygenase" evidence="2">
    <location>
        <begin position="438"/>
        <end position="628"/>
    </location>
</feature>
<keyword evidence="4" id="KW-1185">Reference proteome</keyword>
<dbReference type="GeneID" id="18936968"/>
<gene>
    <name evidence="3" type="ORF">MELLADRAFT_94700</name>
</gene>
<dbReference type="EMBL" id="GL883160">
    <property type="protein sequence ID" value="EGF99349.1"/>
    <property type="molecule type" value="Genomic_DNA"/>
</dbReference>
<feature type="compositionally biased region" description="Low complexity" evidence="1">
    <location>
        <begin position="354"/>
        <end position="364"/>
    </location>
</feature>
<evidence type="ECO:0000313" key="3">
    <source>
        <dbReference type="EMBL" id="EGF99349.1"/>
    </source>
</evidence>
<evidence type="ECO:0000256" key="1">
    <source>
        <dbReference type="SAM" id="MobiDB-lite"/>
    </source>
</evidence>
<dbReference type="RefSeq" id="XP_007417374.1">
    <property type="nucleotide sequence ID" value="XM_007417312.1"/>
</dbReference>
<dbReference type="KEGG" id="mlr:MELLADRAFT_94700"/>
<dbReference type="VEuPathDB" id="FungiDB:MELLADRAFT_94700"/>
<dbReference type="InParanoid" id="F4S7M8"/>
<dbReference type="OrthoDB" id="2505591at2759"/>
<dbReference type="InterPro" id="IPR046798">
    <property type="entry name" value="2OG-FeII_Oxy_6"/>
</dbReference>
<feature type="region of interest" description="Disordered" evidence="1">
    <location>
        <begin position="354"/>
        <end position="405"/>
    </location>
</feature>
<accession>F4S7M8</accession>
<evidence type="ECO:0000259" key="2">
    <source>
        <dbReference type="Pfam" id="PF20515"/>
    </source>
</evidence>
<dbReference type="AlphaFoldDB" id="F4S7M8"/>
<evidence type="ECO:0000313" key="4">
    <source>
        <dbReference type="Proteomes" id="UP000001072"/>
    </source>
</evidence>